<evidence type="ECO:0000259" key="3">
    <source>
        <dbReference type="PROSITE" id="PS50158"/>
    </source>
</evidence>
<dbReference type="AlphaFoldDB" id="A0A8S9K9S8"/>
<dbReference type="Pfam" id="PF00098">
    <property type="entry name" value="zf-CCHC"/>
    <property type="match status" value="1"/>
</dbReference>
<evidence type="ECO:0000313" key="4">
    <source>
        <dbReference type="EMBL" id="KAF2590318.1"/>
    </source>
</evidence>
<protein>
    <recommendedName>
        <fullName evidence="3">CCHC-type domain-containing protein</fullName>
    </recommendedName>
</protein>
<gene>
    <name evidence="4" type="ORF">F2Q70_00038536</name>
</gene>
<dbReference type="InterPro" id="IPR001878">
    <property type="entry name" value="Znf_CCHC"/>
</dbReference>
<dbReference type="InterPro" id="IPR032567">
    <property type="entry name" value="RTL1-rel"/>
</dbReference>
<proteinExistence type="predicted"/>
<evidence type="ECO:0000256" key="1">
    <source>
        <dbReference type="PROSITE-ProRule" id="PRU00047"/>
    </source>
</evidence>
<dbReference type="PANTHER" id="PTHR15503">
    <property type="entry name" value="LDOC1 RELATED"/>
    <property type="match status" value="1"/>
</dbReference>
<evidence type="ECO:0000256" key="2">
    <source>
        <dbReference type="SAM" id="MobiDB-lite"/>
    </source>
</evidence>
<name>A0A8S9K9S8_BRACR</name>
<dbReference type="GO" id="GO:0003676">
    <property type="term" value="F:nucleic acid binding"/>
    <property type="evidence" value="ECO:0007669"/>
    <property type="project" value="InterPro"/>
</dbReference>
<dbReference type="InterPro" id="IPR005162">
    <property type="entry name" value="Retrotrans_gag_dom"/>
</dbReference>
<organism evidence="4">
    <name type="scientific">Brassica cretica</name>
    <name type="common">Mustard</name>
    <dbReference type="NCBI Taxonomy" id="69181"/>
    <lineage>
        <taxon>Eukaryota</taxon>
        <taxon>Viridiplantae</taxon>
        <taxon>Streptophyta</taxon>
        <taxon>Embryophyta</taxon>
        <taxon>Tracheophyta</taxon>
        <taxon>Spermatophyta</taxon>
        <taxon>Magnoliopsida</taxon>
        <taxon>eudicotyledons</taxon>
        <taxon>Gunneridae</taxon>
        <taxon>Pentapetalae</taxon>
        <taxon>rosids</taxon>
        <taxon>malvids</taxon>
        <taxon>Brassicales</taxon>
        <taxon>Brassicaceae</taxon>
        <taxon>Brassiceae</taxon>
        <taxon>Brassica</taxon>
    </lineage>
</organism>
<dbReference type="Pfam" id="PF03732">
    <property type="entry name" value="Retrotrans_gag"/>
    <property type="match status" value="1"/>
</dbReference>
<keyword evidence="1" id="KW-0479">Metal-binding</keyword>
<keyword evidence="1" id="KW-0863">Zinc-finger</keyword>
<sequence length="267" mass="30083">MVRGDAPVRKLRLNLNKAEASSTELDECYGSWARRWSSSISSGKLDGSSAVRAVTGAIMVAWLDGEVVVVDDQPKGFGLGARHETDRNMNSWRRFWGVISERVQEEEVAPIRPQLTPFRPKGGSLVNGRKTVREYEEEFNRLRRYVGKELEDETVQVLRLIRGLRVEIRTYCSVRTFYTVSELVERMAMVETNLAEEAKLKTKSQTTSNSHGGDRKRKRDKVKEGKTSSGRPECSKCGRHHGGECWKAMGACTRCGKMDHSARDCPG</sequence>
<dbReference type="SMART" id="SM00343">
    <property type="entry name" value="ZnF_C2HC"/>
    <property type="match status" value="1"/>
</dbReference>
<keyword evidence="1" id="KW-0862">Zinc</keyword>
<comment type="caution">
    <text evidence="4">The sequence shown here is derived from an EMBL/GenBank/DDBJ whole genome shotgun (WGS) entry which is preliminary data.</text>
</comment>
<reference evidence="4" key="1">
    <citation type="submission" date="2019-12" db="EMBL/GenBank/DDBJ databases">
        <title>Genome sequencing and annotation of Brassica cretica.</title>
        <authorList>
            <person name="Studholme D.J."/>
            <person name="Sarris P.F."/>
        </authorList>
    </citation>
    <scope>NUCLEOTIDE SEQUENCE</scope>
    <source>
        <strain evidence="4">PFS-102/07</strain>
        <tissue evidence="4">Leaf</tissue>
    </source>
</reference>
<accession>A0A8S9K9S8</accession>
<dbReference type="EMBL" id="QGKY02000190">
    <property type="protein sequence ID" value="KAF2590318.1"/>
    <property type="molecule type" value="Genomic_DNA"/>
</dbReference>
<dbReference type="PANTHER" id="PTHR15503:SF45">
    <property type="entry name" value="RNA-DIRECTED DNA POLYMERASE HOMOLOG"/>
    <property type="match status" value="1"/>
</dbReference>
<feature type="region of interest" description="Disordered" evidence="2">
    <location>
        <begin position="199"/>
        <end position="241"/>
    </location>
</feature>
<feature type="domain" description="CCHC-type" evidence="3">
    <location>
        <begin position="252"/>
        <end position="266"/>
    </location>
</feature>
<dbReference type="PROSITE" id="PS50158">
    <property type="entry name" value="ZF_CCHC"/>
    <property type="match status" value="1"/>
</dbReference>
<dbReference type="GO" id="GO:0008270">
    <property type="term" value="F:zinc ion binding"/>
    <property type="evidence" value="ECO:0007669"/>
    <property type="project" value="UniProtKB-KW"/>
</dbReference>